<proteinExistence type="predicted"/>
<feature type="transmembrane region" description="Helical" evidence="1">
    <location>
        <begin position="218"/>
        <end position="238"/>
    </location>
</feature>
<organism evidence="2 3">
    <name type="scientific">Tahibacter harae</name>
    <dbReference type="NCBI Taxonomy" id="2963937"/>
    <lineage>
        <taxon>Bacteria</taxon>
        <taxon>Pseudomonadati</taxon>
        <taxon>Pseudomonadota</taxon>
        <taxon>Gammaproteobacteria</taxon>
        <taxon>Lysobacterales</taxon>
        <taxon>Rhodanobacteraceae</taxon>
        <taxon>Tahibacter</taxon>
    </lineage>
</organism>
<feature type="transmembrane region" description="Helical" evidence="1">
    <location>
        <begin position="184"/>
        <end position="206"/>
    </location>
</feature>
<keyword evidence="1" id="KW-0812">Transmembrane</keyword>
<dbReference type="RefSeq" id="WP_255913163.1">
    <property type="nucleotide sequence ID" value="NZ_JANFQO010000005.1"/>
</dbReference>
<feature type="transmembrane region" description="Helical" evidence="1">
    <location>
        <begin position="131"/>
        <end position="164"/>
    </location>
</feature>
<keyword evidence="3" id="KW-1185">Reference proteome</keyword>
<comment type="caution">
    <text evidence="2">The sequence shown here is derived from an EMBL/GenBank/DDBJ whole genome shotgun (WGS) entry which is preliminary data.</text>
</comment>
<sequence length="291" mass="30766">MPAPAARRLLHWLRAAATPLALLFLAAAAWSARDAVAAALRQAQLAPLLLALPLWASLHLLTPLYAHLILRRGGAPLAYADALRIHVARLPARYLPGGIWHTVTKAADFHALGVDKAQLPLLVFLENAVPFALALTLGSAALLAAGTALPVQIGLALGLALVLLPPLALRRLPALRSQRLGLGVYARLLAVSSLFWCLAAAAFAIYWQAFDTPAHPPLQLAGAYLLAWALGFAALFAPQGLGVFETAIALLLDDATPFAGLLVLAAGFRALGLAADLLSYALYALLRLRRR</sequence>
<dbReference type="EMBL" id="JANFQO010000005">
    <property type="protein sequence ID" value="MCQ4164414.1"/>
    <property type="molecule type" value="Genomic_DNA"/>
</dbReference>
<keyword evidence="1" id="KW-0472">Membrane</keyword>
<reference evidence="2" key="1">
    <citation type="submission" date="2022-07" db="EMBL/GenBank/DDBJ databases">
        <title>Tahibacter sp., a new gammaproteobacterium isolated from the silt sample collected at pig farm.</title>
        <authorList>
            <person name="Chen H."/>
        </authorList>
    </citation>
    <scope>NUCLEOTIDE SEQUENCE</scope>
    <source>
        <strain evidence="2">P2K</strain>
    </source>
</reference>
<evidence type="ECO:0000313" key="3">
    <source>
        <dbReference type="Proteomes" id="UP001165498"/>
    </source>
</evidence>
<gene>
    <name evidence="2" type="ORF">NM961_06780</name>
</gene>
<feature type="transmembrane region" description="Helical" evidence="1">
    <location>
        <begin position="258"/>
        <end position="286"/>
    </location>
</feature>
<keyword evidence="1" id="KW-1133">Transmembrane helix</keyword>
<dbReference type="Proteomes" id="UP001165498">
    <property type="component" value="Unassembled WGS sequence"/>
</dbReference>
<accession>A0ABT1QQ43</accession>
<evidence type="ECO:0000313" key="2">
    <source>
        <dbReference type="EMBL" id="MCQ4164414.1"/>
    </source>
</evidence>
<protein>
    <recommendedName>
        <fullName evidence="4">Lysylphosphatidylglycerol synthase-like protein</fullName>
    </recommendedName>
</protein>
<evidence type="ECO:0000256" key="1">
    <source>
        <dbReference type="SAM" id="Phobius"/>
    </source>
</evidence>
<name>A0ABT1QQ43_9GAMM</name>
<feature type="transmembrane region" description="Helical" evidence="1">
    <location>
        <begin position="47"/>
        <end position="70"/>
    </location>
</feature>
<evidence type="ECO:0008006" key="4">
    <source>
        <dbReference type="Google" id="ProtNLM"/>
    </source>
</evidence>